<proteinExistence type="inferred from homology"/>
<evidence type="ECO:0000256" key="4">
    <source>
        <dbReference type="ARBA" id="ARBA00022984"/>
    </source>
</evidence>
<comment type="similarity">
    <text evidence="7">Belongs to the aspartate/glutamate racemases family.</text>
</comment>
<dbReference type="Proteomes" id="UP001203284">
    <property type="component" value="Unassembled WGS sequence"/>
</dbReference>
<comment type="function">
    <text evidence="7">Provides the (R)-glutamate required for cell wall biosynthesis.</text>
</comment>
<dbReference type="EC" id="5.1.1.3" evidence="2 7"/>
<keyword evidence="4 7" id="KW-0573">Peptidoglycan synthesis</keyword>
<dbReference type="Gene3D" id="3.40.50.1860">
    <property type="match status" value="2"/>
</dbReference>
<evidence type="ECO:0000313" key="8">
    <source>
        <dbReference type="EMBL" id="MCK0198842.1"/>
    </source>
</evidence>
<comment type="catalytic activity">
    <reaction evidence="1 7">
        <text>L-glutamate = D-glutamate</text>
        <dbReference type="Rhea" id="RHEA:12813"/>
        <dbReference type="ChEBI" id="CHEBI:29985"/>
        <dbReference type="ChEBI" id="CHEBI:29986"/>
        <dbReference type="EC" id="5.1.1.3"/>
    </reaction>
</comment>
<dbReference type="InterPro" id="IPR004391">
    <property type="entry name" value="Glu_race"/>
</dbReference>
<dbReference type="InterPro" id="IPR015942">
    <property type="entry name" value="Asp/Glu/hydantoin_racemase"/>
</dbReference>
<feature type="binding site" evidence="7">
    <location>
        <begin position="88"/>
        <end position="89"/>
    </location>
    <ligand>
        <name>substrate</name>
    </ligand>
</feature>
<comment type="caution">
    <text evidence="8">The sequence shown here is derived from an EMBL/GenBank/DDBJ whole genome shotgun (WGS) entry which is preliminary data.</text>
</comment>
<name>A0ABT0DGI0_9HYPH</name>
<evidence type="ECO:0000256" key="5">
    <source>
        <dbReference type="ARBA" id="ARBA00023235"/>
    </source>
</evidence>
<evidence type="ECO:0000313" key="9">
    <source>
        <dbReference type="Proteomes" id="UP001203284"/>
    </source>
</evidence>
<keyword evidence="5 7" id="KW-0413">Isomerase</keyword>
<dbReference type="InterPro" id="IPR001920">
    <property type="entry name" value="Asp/Glu_race"/>
</dbReference>
<dbReference type="EMBL" id="JALKCH010000015">
    <property type="protein sequence ID" value="MCK0198842.1"/>
    <property type="molecule type" value="Genomic_DNA"/>
</dbReference>
<evidence type="ECO:0000256" key="7">
    <source>
        <dbReference type="HAMAP-Rule" id="MF_00258"/>
    </source>
</evidence>
<organism evidence="8 9">
    <name type="scientific">Ancylobacter crimeensis</name>
    <dbReference type="NCBI Taxonomy" id="2579147"/>
    <lineage>
        <taxon>Bacteria</taxon>
        <taxon>Pseudomonadati</taxon>
        <taxon>Pseudomonadota</taxon>
        <taxon>Alphaproteobacteria</taxon>
        <taxon>Hyphomicrobiales</taxon>
        <taxon>Xanthobacteraceae</taxon>
        <taxon>Ancylobacter</taxon>
    </lineage>
</organism>
<evidence type="ECO:0000256" key="2">
    <source>
        <dbReference type="ARBA" id="ARBA00013090"/>
    </source>
</evidence>
<dbReference type="HAMAP" id="MF_00258">
    <property type="entry name" value="Glu_racemase"/>
    <property type="match status" value="1"/>
</dbReference>
<keyword evidence="3 7" id="KW-0133">Cell shape</keyword>
<feature type="binding site" evidence="7">
    <location>
        <begin position="23"/>
        <end position="24"/>
    </location>
    <ligand>
        <name>substrate</name>
    </ligand>
</feature>
<dbReference type="PANTHER" id="PTHR21198:SF2">
    <property type="entry name" value="GLUTAMATE RACEMASE"/>
    <property type="match status" value="1"/>
</dbReference>
<keyword evidence="6 7" id="KW-0961">Cell wall biogenesis/degradation</keyword>
<dbReference type="PANTHER" id="PTHR21198">
    <property type="entry name" value="GLUTAMATE RACEMASE"/>
    <property type="match status" value="1"/>
</dbReference>
<dbReference type="NCBIfam" id="TIGR00067">
    <property type="entry name" value="glut_race"/>
    <property type="match status" value="1"/>
</dbReference>
<reference evidence="8 9" key="1">
    <citation type="submission" date="2022-04" db="EMBL/GenBank/DDBJ databases">
        <authorList>
            <person name="Grouzdev D.S."/>
            <person name="Pantiukh K.S."/>
            <person name="Krutkina M.S."/>
        </authorList>
    </citation>
    <scope>NUCLEOTIDE SEQUENCE [LARGE SCALE GENOMIC DNA]</scope>
    <source>
        <strain evidence="8 9">6x-1</strain>
    </source>
</reference>
<dbReference type="InterPro" id="IPR033134">
    <property type="entry name" value="Asp/Glu_racemase_AS_2"/>
</dbReference>
<dbReference type="RefSeq" id="WP_247030792.1">
    <property type="nucleotide sequence ID" value="NZ_JALKCH010000015.1"/>
</dbReference>
<dbReference type="SUPFAM" id="SSF53681">
    <property type="entry name" value="Aspartate/glutamate racemase"/>
    <property type="match status" value="2"/>
</dbReference>
<feature type="active site" description="Proton donor/acceptor" evidence="7">
    <location>
        <position position="87"/>
    </location>
</feature>
<gene>
    <name evidence="7 8" type="primary">murI</name>
    <name evidence="8" type="ORF">MWN34_18235</name>
</gene>
<evidence type="ECO:0000256" key="6">
    <source>
        <dbReference type="ARBA" id="ARBA00023316"/>
    </source>
</evidence>
<sequence length="285" mass="30044">MRTVAFPAAMSDSTRAPTVLVFDSGLGGLSVFRELKRVRPDARYVYAADDAAFPYGRLDEATVLARVLAVMDALIARYRPDAVVIACNTISTVVLPALRARHAIPFVGTVPAVKPACEHSASGLVSVLATPGTVKRDYTQALIREFGHGCAVTLVGSQRLASLAEQAMAGGAVPDADIAAEIVPVFVEAGGRRTDTVVLACTHYPLLLDRLQRLAPWPVRWVDPAPAIARRLGSLLGPAPQRFQPEPLTLVATGTPFDQALVEALAGAPAQANDLLDLAPLVASV</sequence>
<evidence type="ECO:0000256" key="1">
    <source>
        <dbReference type="ARBA" id="ARBA00001602"/>
    </source>
</evidence>
<feature type="binding site" evidence="7">
    <location>
        <begin position="202"/>
        <end position="203"/>
    </location>
    <ligand>
        <name>substrate</name>
    </ligand>
</feature>
<keyword evidence="9" id="KW-1185">Reference proteome</keyword>
<accession>A0ABT0DGI0</accession>
<dbReference type="Pfam" id="PF01177">
    <property type="entry name" value="Asp_Glu_race"/>
    <property type="match status" value="1"/>
</dbReference>
<feature type="active site" description="Proton donor/acceptor" evidence="7">
    <location>
        <position position="201"/>
    </location>
</feature>
<protein>
    <recommendedName>
        <fullName evidence="2 7">Glutamate racemase</fullName>
        <ecNumber evidence="2 7">5.1.1.3</ecNumber>
    </recommendedName>
</protein>
<dbReference type="GO" id="GO:0008881">
    <property type="term" value="F:glutamate racemase activity"/>
    <property type="evidence" value="ECO:0007669"/>
    <property type="project" value="UniProtKB-EC"/>
</dbReference>
<comment type="pathway">
    <text evidence="7">Cell wall biogenesis; peptidoglycan biosynthesis.</text>
</comment>
<dbReference type="PROSITE" id="PS00924">
    <property type="entry name" value="ASP_GLU_RACEMASE_2"/>
    <property type="match status" value="1"/>
</dbReference>
<evidence type="ECO:0000256" key="3">
    <source>
        <dbReference type="ARBA" id="ARBA00022960"/>
    </source>
</evidence>
<feature type="binding site" evidence="7">
    <location>
        <begin position="55"/>
        <end position="56"/>
    </location>
    <ligand>
        <name>substrate</name>
    </ligand>
</feature>